<dbReference type="SUPFAM" id="SSF82866">
    <property type="entry name" value="Multidrug efflux transporter AcrB transmembrane domain"/>
    <property type="match status" value="1"/>
</dbReference>
<dbReference type="PANTHER" id="PTHR30081">
    <property type="entry name" value="PROTEIN-EXPORT MEMBRANE PROTEIN SEC"/>
    <property type="match status" value="1"/>
</dbReference>
<proteinExistence type="inferred from homology"/>
<organism evidence="12 13">
    <name type="scientific">Candidatus Woykebacteria bacterium RIFCSPHIGHO2_01_FULL_39_12</name>
    <dbReference type="NCBI Taxonomy" id="1802599"/>
    <lineage>
        <taxon>Bacteria</taxon>
        <taxon>Candidatus Woykeibacteriota</taxon>
    </lineage>
</organism>
<comment type="caution">
    <text evidence="12">The sequence shown here is derived from an EMBL/GenBank/DDBJ whole genome shotgun (WGS) entry which is preliminary data.</text>
</comment>
<gene>
    <name evidence="10" type="primary">secF</name>
    <name evidence="12" type="ORF">A2864_01935</name>
</gene>
<keyword evidence="6 10" id="KW-0653">Protein transport</keyword>
<dbReference type="GO" id="GO:0043952">
    <property type="term" value="P:protein transport by the Sec complex"/>
    <property type="evidence" value="ECO:0007669"/>
    <property type="project" value="UniProtKB-UniRule"/>
</dbReference>
<dbReference type="InterPro" id="IPR022813">
    <property type="entry name" value="SecD/SecF_arch_bac"/>
</dbReference>
<protein>
    <recommendedName>
        <fullName evidence="10">Protein-export membrane protein SecF</fullName>
    </recommendedName>
</protein>
<keyword evidence="2 10" id="KW-0813">Transport</keyword>
<dbReference type="InterPro" id="IPR000731">
    <property type="entry name" value="SSD"/>
</dbReference>
<keyword evidence="7 10" id="KW-1133">Transmembrane helix</keyword>
<keyword evidence="9 10" id="KW-0472">Membrane</keyword>
<accession>A0A1G1WK61</accession>
<dbReference type="Proteomes" id="UP000177900">
    <property type="component" value="Unassembled WGS sequence"/>
</dbReference>
<dbReference type="InterPro" id="IPR048634">
    <property type="entry name" value="SecD_SecF_C"/>
</dbReference>
<keyword evidence="5 10" id="KW-0812">Transmembrane</keyword>
<evidence type="ECO:0000256" key="1">
    <source>
        <dbReference type="ARBA" id="ARBA00004651"/>
    </source>
</evidence>
<dbReference type="PANTHER" id="PTHR30081:SF8">
    <property type="entry name" value="PROTEIN TRANSLOCASE SUBUNIT SECF"/>
    <property type="match status" value="1"/>
</dbReference>
<dbReference type="EMBL" id="MHCV01000002">
    <property type="protein sequence ID" value="OGY28125.1"/>
    <property type="molecule type" value="Genomic_DNA"/>
</dbReference>
<keyword evidence="8 10" id="KW-0811">Translocation</keyword>
<evidence type="ECO:0000256" key="4">
    <source>
        <dbReference type="ARBA" id="ARBA00022519"/>
    </source>
</evidence>
<dbReference type="PROSITE" id="PS50156">
    <property type="entry name" value="SSD"/>
    <property type="match status" value="1"/>
</dbReference>
<dbReference type="AlphaFoldDB" id="A0A1G1WK61"/>
<evidence type="ECO:0000256" key="8">
    <source>
        <dbReference type="ARBA" id="ARBA00023010"/>
    </source>
</evidence>
<dbReference type="NCBIfam" id="TIGR00966">
    <property type="entry name" value="transloc_SecF"/>
    <property type="match status" value="1"/>
</dbReference>
<dbReference type="Gene3D" id="1.20.1640.10">
    <property type="entry name" value="Multidrug efflux transporter AcrB transmembrane domain"/>
    <property type="match status" value="1"/>
</dbReference>
<keyword evidence="4" id="KW-0997">Cell inner membrane</keyword>
<sequence>MIDFVSKKWFYFAFSTLILIPGLVSLAVYKLNLGIDFVGGTLIEIRFEKAASKQGLESAIEETGVEVSTVQTTDQNTFLIRTKPLDEEQHKKLIEAVGNKFGLLNELRRETVGPTIGAELLRKAVIALVLASVAIVFYVAWAFRKVPKPASSWQFGISAIVALLHDVFVVVGVFSILGHFFAVEVDALLVTALLTIIGFSVHDTIVVFDRIRENLLRETYTSFADTVNHSIMQTLARSLNTSLTVVFVLLAVLLFGGSSIRWFTVALLIGVISGTYSSIFNASQVLVAWQEWGGGKKK</sequence>
<dbReference type="InterPro" id="IPR022646">
    <property type="entry name" value="SecD/SecF_CS"/>
</dbReference>
<keyword evidence="3 10" id="KW-1003">Cell membrane</keyword>
<comment type="similarity">
    <text evidence="10">Belongs to the SecD/SecF family. SecF subfamily.</text>
</comment>
<dbReference type="Pfam" id="PF02355">
    <property type="entry name" value="SecD_SecF_C"/>
    <property type="match status" value="1"/>
</dbReference>
<dbReference type="GO" id="GO:0005886">
    <property type="term" value="C:plasma membrane"/>
    <property type="evidence" value="ECO:0007669"/>
    <property type="project" value="UniProtKB-SubCell"/>
</dbReference>
<dbReference type="PRINTS" id="PR01755">
    <property type="entry name" value="SECFTRNLCASE"/>
</dbReference>
<evidence type="ECO:0000313" key="13">
    <source>
        <dbReference type="Proteomes" id="UP000177900"/>
    </source>
</evidence>
<dbReference type="GO" id="GO:0006605">
    <property type="term" value="P:protein targeting"/>
    <property type="evidence" value="ECO:0007669"/>
    <property type="project" value="UniProtKB-UniRule"/>
</dbReference>
<dbReference type="InterPro" id="IPR005665">
    <property type="entry name" value="SecF_bac"/>
</dbReference>
<feature type="transmembrane region" description="Helical" evidence="10">
    <location>
        <begin position="9"/>
        <end position="29"/>
    </location>
</feature>
<evidence type="ECO:0000256" key="2">
    <source>
        <dbReference type="ARBA" id="ARBA00022448"/>
    </source>
</evidence>
<evidence type="ECO:0000256" key="6">
    <source>
        <dbReference type="ARBA" id="ARBA00022927"/>
    </source>
</evidence>
<evidence type="ECO:0000256" key="9">
    <source>
        <dbReference type="ARBA" id="ARBA00023136"/>
    </source>
</evidence>
<comment type="subunit">
    <text evidence="10">Forms a complex with SecD. Part of the essential Sec protein translocation apparatus which comprises SecA, SecYEG and auxiliary proteins SecDF. Other proteins may also be involved.</text>
</comment>
<dbReference type="GO" id="GO:0065002">
    <property type="term" value="P:intracellular protein transmembrane transport"/>
    <property type="evidence" value="ECO:0007669"/>
    <property type="project" value="UniProtKB-UniRule"/>
</dbReference>
<feature type="domain" description="SSD" evidence="11">
    <location>
        <begin position="124"/>
        <end position="288"/>
    </location>
</feature>
<reference evidence="12 13" key="1">
    <citation type="journal article" date="2016" name="Nat. Commun.">
        <title>Thousands of microbial genomes shed light on interconnected biogeochemical processes in an aquifer system.</title>
        <authorList>
            <person name="Anantharaman K."/>
            <person name="Brown C.T."/>
            <person name="Hug L.A."/>
            <person name="Sharon I."/>
            <person name="Castelle C.J."/>
            <person name="Probst A.J."/>
            <person name="Thomas B.C."/>
            <person name="Singh A."/>
            <person name="Wilkins M.J."/>
            <person name="Karaoz U."/>
            <person name="Brodie E.L."/>
            <person name="Williams K.H."/>
            <person name="Hubbard S.S."/>
            <person name="Banfield J.F."/>
        </authorList>
    </citation>
    <scope>NUCLEOTIDE SEQUENCE [LARGE SCALE GENOMIC DNA]</scope>
</reference>
<evidence type="ECO:0000313" key="12">
    <source>
        <dbReference type="EMBL" id="OGY28125.1"/>
    </source>
</evidence>
<dbReference type="InterPro" id="IPR022645">
    <property type="entry name" value="SecD/SecF_bac"/>
</dbReference>
<feature type="transmembrane region" description="Helical" evidence="10">
    <location>
        <begin position="124"/>
        <end position="143"/>
    </location>
</feature>
<feature type="transmembrane region" description="Helical" evidence="10">
    <location>
        <begin position="239"/>
        <end position="256"/>
    </location>
</feature>
<feature type="transmembrane region" description="Helical" evidence="10">
    <location>
        <begin position="187"/>
        <end position="208"/>
    </location>
</feature>
<evidence type="ECO:0000256" key="3">
    <source>
        <dbReference type="ARBA" id="ARBA00022475"/>
    </source>
</evidence>
<comment type="subcellular location">
    <subcellularLocation>
        <location evidence="1 10">Cell membrane</location>
        <topology evidence="1 10">Multi-pass membrane protein</topology>
    </subcellularLocation>
</comment>
<dbReference type="Pfam" id="PF07549">
    <property type="entry name" value="Sec_GG"/>
    <property type="match status" value="1"/>
</dbReference>
<evidence type="ECO:0000256" key="10">
    <source>
        <dbReference type="HAMAP-Rule" id="MF_01464"/>
    </source>
</evidence>
<feature type="transmembrane region" description="Helical" evidence="10">
    <location>
        <begin position="262"/>
        <end position="289"/>
    </location>
</feature>
<name>A0A1G1WK61_9BACT</name>
<evidence type="ECO:0000259" key="11">
    <source>
        <dbReference type="PROSITE" id="PS50156"/>
    </source>
</evidence>
<evidence type="ECO:0000256" key="5">
    <source>
        <dbReference type="ARBA" id="ARBA00022692"/>
    </source>
</evidence>
<evidence type="ECO:0000256" key="7">
    <source>
        <dbReference type="ARBA" id="ARBA00022989"/>
    </source>
</evidence>
<dbReference type="HAMAP" id="MF_01464_B">
    <property type="entry name" value="SecF_B"/>
    <property type="match status" value="1"/>
</dbReference>
<comment type="function">
    <text evidence="10">Part of the Sec protein translocase complex. Interacts with the SecYEG preprotein conducting channel. SecDF uses the proton motive force (PMF) to complete protein translocation after the ATP-dependent function of SecA.</text>
</comment>
<dbReference type="GO" id="GO:0015450">
    <property type="term" value="F:protein-transporting ATPase activity"/>
    <property type="evidence" value="ECO:0007669"/>
    <property type="project" value="InterPro"/>
</dbReference>
<feature type="transmembrane region" description="Helical" evidence="10">
    <location>
        <begin position="155"/>
        <end position="181"/>
    </location>
</feature>